<dbReference type="KEGG" id="iod:EJO50_01755"/>
<sequence>MYFWRLFYIFASMFVFLNFAQAGSENYISREEFEIIKSDFVRVGCNIEGILSSAERLNVSNVYDDGGQIEPLISTLSKPALCLISRSSDFLVDYKIMTPKGIVEKTVYDKFPRNGNVVDVIFRLPYKISKQCDEDGVVAFFITFSKKDGKLQRKIYLTDDLLDCNIRTINIPKNFKN</sequence>
<keyword evidence="3" id="KW-1185">Reference proteome</keyword>
<keyword evidence="1" id="KW-0732">Signal</keyword>
<gene>
    <name evidence="2" type="ORF">EJO50_01755</name>
</gene>
<feature type="signal peptide" evidence="1">
    <location>
        <begin position="1"/>
        <end position="22"/>
    </location>
</feature>
<name>A0A3S8ZPD2_9NEIS</name>
<dbReference type="AlphaFoldDB" id="A0A3S8ZPD2"/>
<feature type="chain" id="PRO_5019071953" evidence="1">
    <location>
        <begin position="23"/>
        <end position="177"/>
    </location>
</feature>
<accession>A0A3S8ZPD2</accession>
<organism evidence="2 3">
    <name type="scientific">Iodobacter ciconiae</name>
    <dbReference type="NCBI Taxonomy" id="2496266"/>
    <lineage>
        <taxon>Bacteria</taxon>
        <taxon>Pseudomonadati</taxon>
        <taxon>Pseudomonadota</taxon>
        <taxon>Betaproteobacteria</taxon>
        <taxon>Neisseriales</taxon>
        <taxon>Chitinibacteraceae</taxon>
        <taxon>Iodobacter</taxon>
    </lineage>
</organism>
<evidence type="ECO:0000256" key="1">
    <source>
        <dbReference type="SAM" id="SignalP"/>
    </source>
</evidence>
<reference evidence="2 3" key="1">
    <citation type="submission" date="2018-12" db="EMBL/GenBank/DDBJ databases">
        <title>Complete genome sequence of Iodobacter sp. H11R3.</title>
        <authorList>
            <person name="Bae J.-W."/>
        </authorList>
    </citation>
    <scope>NUCLEOTIDE SEQUENCE [LARGE SCALE GENOMIC DNA]</scope>
    <source>
        <strain evidence="2 3">H11R3</strain>
    </source>
</reference>
<dbReference type="EMBL" id="CP034433">
    <property type="protein sequence ID" value="AZN35324.1"/>
    <property type="molecule type" value="Genomic_DNA"/>
</dbReference>
<dbReference type="RefSeq" id="WP_125971296.1">
    <property type="nucleotide sequence ID" value="NZ_CP034433.1"/>
</dbReference>
<evidence type="ECO:0000313" key="3">
    <source>
        <dbReference type="Proteomes" id="UP000282438"/>
    </source>
</evidence>
<evidence type="ECO:0000313" key="2">
    <source>
        <dbReference type="EMBL" id="AZN35324.1"/>
    </source>
</evidence>
<proteinExistence type="predicted"/>
<dbReference type="Proteomes" id="UP000282438">
    <property type="component" value="Chromosome"/>
</dbReference>
<protein>
    <submittedName>
        <fullName evidence="2">Uncharacterized protein</fullName>
    </submittedName>
</protein>